<dbReference type="InterPro" id="IPR027785">
    <property type="entry name" value="UvrD-like_helicase_C"/>
</dbReference>
<feature type="domain" description="NERD" evidence="2">
    <location>
        <begin position="22"/>
        <end position="125"/>
    </location>
</feature>
<dbReference type="InterPro" id="IPR001646">
    <property type="entry name" value="5peptide_repeat"/>
</dbReference>
<dbReference type="Pfam" id="PF00805">
    <property type="entry name" value="Pentapeptide"/>
    <property type="match status" value="3"/>
</dbReference>
<dbReference type="AlphaFoldDB" id="A0A0F5YDA0"/>
<name>A0A0F5YDA0_9CYAN</name>
<reference evidence="4 5" key="1">
    <citation type="submission" date="2015-06" db="EMBL/GenBank/DDBJ databases">
        <title>Draft genome assembly of filamentous brackish cyanobacterium Limnoraphis robusta strain CS-951.</title>
        <authorList>
            <person name="Willis A."/>
            <person name="Parks M."/>
            <person name="Burford M.A."/>
        </authorList>
    </citation>
    <scope>NUCLEOTIDE SEQUENCE [LARGE SCALE GENOMIC DNA]</scope>
    <source>
        <strain evidence="4 5">CS-951</strain>
    </source>
</reference>
<dbReference type="SUPFAM" id="SSF141571">
    <property type="entry name" value="Pentapeptide repeat-like"/>
    <property type="match status" value="1"/>
</dbReference>
<dbReference type="GO" id="GO:0004386">
    <property type="term" value="F:helicase activity"/>
    <property type="evidence" value="ECO:0007669"/>
    <property type="project" value="UniProtKB-KW"/>
</dbReference>
<dbReference type="EMBL" id="LATL02000301">
    <property type="protein sequence ID" value="KKD36861.1"/>
    <property type="molecule type" value="Genomic_DNA"/>
</dbReference>
<dbReference type="Pfam" id="PF08378">
    <property type="entry name" value="NERD"/>
    <property type="match status" value="1"/>
</dbReference>
<protein>
    <submittedName>
        <fullName evidence="4">DNA/RNA helicase</fullName>
    </submittedName>
</protein>
<keyword evidence="4" id="KW-0347">Helicase</keyword>
<gene>
    <name evidence="4" type="ORF">WN50_17475</name>
</gene>
<evidence type="ECO:0000259" key="3">
    <source>
        <dbReference type="Pfam" id="PF13538"/>
    </source>
</evidence>
<evidence type="ECO:0000256" key="1">
    <source>
        <dbReference type="ARBA" id="ARBA00022737"/>
    </source>
</evidence>
<dbReference type="InterPro" id="IPR011528">
    <property type="entry name" value="NERD"/>
</dbReference>
<keyword evidence="4" id="KW-0067">ATP-binding</keyword>
<dbReference type="InterPro" id="IPR027417">
    <property type="entry name" value="P-loop_NTPase"/>
</dbReference>
<dbReference type="RefSeq" id="WP_046279857.1">
    <property type="nucleotide sequence ID" value="NZ_LATL02000301.1"/>
</dbReference>
<comment type="caution">
    <text evidence="4">The sequence shown here is derived from an EMBL/GenBank/DDBJ whole genome shotgun (WGS) entry which is preliminary data.</text>
</comment>
<dbReference type="PATRIC" id="fig|1637645.4.peg.5893"/>
<dbReference type="PANTHER" id="PTHR47485:SF1">
    <property type="entry name" value="THYLAKOID LUMENAL 17.4 KDA PROTEIN, CHLOROPLASTIC"/>
    <property type="match status" value="1"/>
</dbReference>
<keyword evidence="4" id="KW-0547">Nucleotide-binding</keyword>
<evidence type="ECO:0000313" key="5">
    <source>
        <dbReference type="Proteomes" id="UP000033607"/>
    </source>
</evidence>
<sequence length="884" mass="99917">MTRERTHKLTQKFITTEVFSQSGELGERQVWETVCHTFAQRHCIAYWRYPIFSKTGAFRKEPDILIVDAEFGLIVIEVKSITLEQIVGISGHVWELQQFYTTRITPYQQAENQLYALLQYCQIESQLKHQVCGRAMVALPFILSESWQHRGLEKLPSSPPILFQDDLVSSSSILDFITQTPSLVPGQNLSPQQWELLQAVIAGTPLFRPPTRKFFFKANQNKRGEILAKVREYISKLDLNQERIAKQIPPGLQRIRGIAGSGKTVLLCQKAAQMHLKYPDWDIALVFFSRSLYEPIIQQLDQWLRRFSCHQVRYDSRNQKLRVLHAWGSKEQPGLYNTICQAAGIWSLSVRRTSSSQPHEALAEACCDLLQKSVIPQLFDAILIDEGQDLLVEDELKFEGKQPFYWMAYQALCPVGLQGNKTLKILQRRLIWAEDEMQSLETLKSPNPSELFGDSWGHLLIGEYANSINKTEILSRSYRVPTQILIAAYGISLGVLRPAGLLTKMTRIEDWEAIGFQVHLENTVYSPGQKKTLSYSSEYSAHPVSQFWQHSLIEFETYRSRQDELTALTQQLYHNLRIDGLRPSREILVIILGDDFEAIALETYVANFLISQGLDIYIPGTVDCNIISSPKPNPNQFWCEGGITISRIHRAKGQEADMVYLVGFDYLAKDEANLRFRQQLFIALTRSRGWVRLTGIGAYPMYNEMARVIQSGNTFSFTQRQPTLREIGLTEVGEMLRCYRQGKRNFRGIDLVGVDLTGVCLREANLMDANLAQINLTHANLEGAKLLLANLSQAVLNGANLQQAKLVGANLSHAQLTHANLTNADLRDSDLSNAQLIGATLEGANLTGANLSNTNLTEANLKGADLTDVTLQDTTFPKFSLSEA</sequence>
<dbReference type="Gene3D" id="2.160.20.80">
    <property type="entry name" value="E3 ubiquitin-protein ligase SopA"/>
    <property type="match status" value="1"/>
</dbReference>
<evidence type="ECO:0000313" key="4">
    <source>
        <dbReference type="EMBL" id="KKD36861.1"/>
    </source>
</evidence>
<dbReference type="Gene3D" id="3.40.50.300">
    <property type="entry name" value="P-loop containing nucleotide triphosphate hydrolases"/>
    <property type="match status" value="2"/>
</dbReference>
<dbReference type="Pfam" id="PF13538">
    <property type="entry name" value="UvrD_C_2"/>
    <property type="match status" value="1"/>
</dbReference>
<proteinExistence type="predicted"/>
<evidence type="ECO:0000259" key="2">
    <source>
        <dbReference type="Pfam" id="PF08378"/>
    </source>
</evidence>
<dbReference type="Proteomes" id="UP000033607">
    <property type="component" value="Unassembled WGS sequence"/>
</dbReference>
<dbReference type="SUPFAM" id="SSF52540">
    <property type="entry name" value="P-loop containing nucleoside triphosphate hydrolases"/>
    <property type="match status" value="1"/>
</dbReference>
<organism evidence="4 5">
    <name type="scientific">Limnoraphis robusta CS-951</name>
    <dbReference type="NCBI Taxonomy" id="1637645"/>
    <lineage>
        <taxon>Bacteria</taxon>
        <taxon>Bacillati</taxon>
        <taxon>Cyanobacteriota</taxon>
        <taxon>Cyanophyceae</taxon>
        <taxon>Oscillatoriophycideae</taxon>
        <taxon>Oscillatoriales</taxon>
        <taxon>Sirenicapillariaceae</taxon>
        <taxon>Limnoraphis</taxon>
    </lineage>
</organism>
<accession>A0A0F5YDA0</accession>
<dbReference type="OrthoDB" id="7066673at2"/>
<dbReference type="PANTHER" id="PTHR47485">
    <property type="entry name" value="THYLAKOID LUMENAL 17.4 KDA PROTEIN, CHLOROPLASTIC"/>
    <property type="match status" value="1"/>
</dbReference>
<keyword evidence="1" id="KW-0677">Repeat</keyword>
<keyword evidence="4" id="KW-0378">Hydrolase</keyword>
<feature type="domain" description="UvrD-like helicase C-terminal" evidence="3">
    <location>
        <begin position="643"/>
        <end position="693"/>
    </location>
</feature>